<accession>A0A4D7C7L1</accession>
<evidence type="ECO:0000256" key="2">
    <source>
        <dbReference type="ARBA" id="ARBA00022679"/>
    </source>
</evidence>
<sequence length="80" mass="8674">MPAIATDVGDVREIVSADNRPFVVSVADEDGFAAGLRHLLEDAALRRRLGAANRERVAAQYSFARCAGHYADLYARVAAR</sequence>
<dbReference type="PANTHER" id="PTHR12526:SF510">
    <property type="entry name" value="D-INOSITOL 3-PHOSPHATE GLYCOSYLTRANSFERASE"/>
    <property type="match status" value="1"/>
</dbReference>
<feature type="domain" description="Glycosyl transferase family 1" evidence="3">
    <location>
        <begin position="1"/>
        <end position="56"/>
    </location>
</feature>
<dbReference type="EMBL" id="CP039704">
    <property type="protein sequence ID" value="QCI79248.1"/>
    <property type="molecule type" value="Genomic_DNA"/>
</dbReference>
<protein>
    <submittedName>
        <fullName evidence="4">Glycosyltransferase family 4 protein</fullName>
    </submittedName>
</protein>
<keyword evidence="5" id="KW-1185">Reference proteome</keyword>
<gene>
    <name evidence="4" type="ORF">E6W36_05820</name>
</gene>
<organism evidence="4 5">
    <name type="scientific">Hankyongella ginsenosidimutans</name>
    <dbReference type="NCBI Taxonomy" id="1763828"/>
    <lineage>
        <taxon>Bacteria</taxon>
        <taxon>Pseudomonadati</taxon>
        <taxon>Pseudomonadota</taxon>
        <taxon>Alphaproteobacteria</taxon>
        <taxon>Sphingomonadales</taxon>
        <taxon>Sphingomonadaceae</taxon>
        <taxon>Hankyongella</taxon>
    </lineage>
</organism>
<evidence type="ECO:0000259" key="3">
    <source>
        <dbReference type="Pfam" id="PF00534"/>
    </source>
</evidence>
<dbReference type="RefSeq" id="WP_342776816.1">
    <property type="nucleotide sequence ID" value="NZ_CP039704.1"/>
</dbReference>
<dbReference type="KEGG" id="hgn:E6W36_05820"/>
<evidence type="ECO:0000313" key="4">
    <source>
        <dbReference type="EMBL" id="QCI79248.1"/>
    </source>
</evidence>
<dbReference type="GO" id="GO:0016757">
    <property type="term" value="F:glycosyltransferase activity"/>
    <property type="evidence" value="ECO:0007669"/>
    <property type="project" value="UniProtKB-KW"/>
</dbReference>
<dbReference type="SUPFAM" id="SSF53756">
    <property type="entry name" value="UDP-Glycosyltransferase/glycogen phosphorylase"/>
    <property type="match status" value="1"/>
</dbReference>
<name>A0A4D7C7L1_9SPHN</name>
<dbReference type="InterPro" id="IPR001296">
    <property type="entry name" value="Glyco_trans_1"/>
</dbReference>
<dbReference type="AlphaFoldDB" id="A0A4D7C7L1"/>
<reference evidence="5" key="1">
    <citation type="submission" date="2019-04" db="EMBL/GenBank/DDBJ databases">
        <title>Complete genome sequence of Sphingomonas sp. W1-2-3.</title>
        <authorList>
            <person name="Im W.T."/>
        </authorList>
    </citation>
    <scope>NUCLEOTIDE SEQUENCE [LARGE SCALE GENOMIC DNA]</scope>
    <source>
        <strain evidence="5">W1-2-3</strain>
    </source>
</reference>
<proteinExistence type="predicted"/>
<dbReference type="Pfam" id="PF00534">
    <property type="entry name" value="Glycos_transf_1"/>
    <property type="match status" value="1"/>
</dbReference>
<dbReference type="Proteomes" id="UP000298714">
    <property type="component" value="Chromosome"/>
</dbReference>
<evidence type="ECO:0000256" key="1">
    <source>
        <dbReference type="ARBA" id="ARBA00022676"/>
    </source>
</evidence>
<keyword evidence="1" id="KW-0328">Glycosyltransferase</keyword>
<keyword evidence="2 4" id="KW-0808">Transferase</keyword>
<evidence type="ECO:0000313" key="5">
    <source>
        <dbReference type="Proteomes" id="UP000298714"/>
    </source>
</evidence>
<dbReference type="Gene3D" id="3.40.50.2000">
    <property type="entry name" value="Glycogen Phosphorylase B"/>
    <property type="match status" value="2"/>
</dbReference>
<dbReference type="PANTHER" id="PTHR12526">
    <property type="entry name" value="GLYCOSYLTRANSFERASE"/>
    <property type="match status" value="1"/>
</dbReference>